<sequence>MTISDSQQSNKTDSPLKALLSIPETMKDSAYFATVVPEKWNFIDFCKVLDQNGKKKYNKTIINKYIERYQVALGCIMRLKNMPREVHTYVGFLKKEITTTKVNPKQFTSQIKNNTQVINRNSNIIIIGSNNILNTDIQPYIVIKDDCYSSEDEKPRRKSHFDYTIFGGSRSNKLKEPHFFINSFSLRTLTYPSF</sequence>
<dbReference type="EMBL" id="KV921867">
    <property type="protein sequence ID" value="ORE10254.1"/>
    <property type="molecule type" value="Genomic_DNA"/>
</dbReference>
<proteinExistence type="predicted"/>
<dbReference type="AlphaFoldDB" id="A0A1X0RDZ9"/>
<accession>A0A1X0RDZ9</accession>
<dbReference type="VEuPathDB" id="FungiDB:BCV72DRAFT_30486"/>
<organism evidence="1">
    <name type="scientific">Rhizopus microsporus var. microsporus</name>
    <dbReference type="NCBI Taxonomy" id="86635"/>
    <lineage>
        <taxon>Eukaryota</taxon>
        <taxon>Fungi</taxon>
        <taxon>Fungi incertae sedis</taxon>
        <taxon>Mucoromycota</taxon>
        <taxon>Mucoromycotina</taxon>
        <taxon>Mucoromycetes</taxon>
        <taxon>Mucorales</taxon>
        <taxon>Mucorineae</taxon>
        <taxon>Rhizopodaceae</taxon>
        <taxon>Rhizopus</taxon>
    </lineage>
</organism>
<name>A0A1X0RDZ9_RHIZD</name>
<protein>
    <submittedName>
        <fullName evidence="1">Uncharacterized protein</fullName>
    </submittedName>
</protein>
<evidence type="ECO:0000313" key="1">
    <source>
        <dbReference type="EMBL" id="ORE10254.1"/>
    </source>
</evidence>
<gene>
    <name evidence="1" type="ORF">BCV72DRAFT_30486</name>
</gene>
<dbReference type="Proteomes" id="UP000242414">
    <property type="component" value="Unassembled WGS sequence"/>
</dbReference>
<reference evidence="1" key="1">
    <citation type="journal article" date="2016" name="Proc. Natl. Acad. Sci. U.S.A.">
        <title>Lipid metabolic changes in an early divergent fungus govern the establishment of a mutualistic symbiosis with endobacteria.</title>
        <authorList>
            <person name="Lastovetsky O.A."/>
            <person name="Gaspar M.L."/>
            <person name="Mondo S.J."/>
            <person name="LaButti K.M."/>
            <person name="Sandor L."/>
            <person name="Grigoriev I.V."/>
            <person name="Henry S.A."/>
            <person name="Pawlowska T.E."/>
        </authorList>
    </citation>
    <scope>NUCLEOTIDE SEQUENCE [LARGE SCALE GENOMIC DNA]</scope>
    <source>
        <strain evidence="1">ATCC 52814</strain>
    </source>
</reference>